<dbReference type="InterPro" id="IPR006612">
    <property type="entry name" value="THAP_Znf"/>
</dbReference>
<proteinExistence type="predicted"/>
<evidence type="ECO:0000313" key="8">
    <source>
        <dbReference type="Proteomes" id="UP000828390"/>
    </source>
</evidence>
<keyword evidence="2 5" id="KW-0863">Zinc-finger</keyword>
<sequence>MERRVFFRFAKDDVTCKKWIKAVNSRRVIDGRLVDFKPSKASRLCLKHFDDSCFFHPPSVMASVGMELKLKLKAGAIPTIFPETEAYKASKKAPLNPNDLGPGKHNRAKYGAYSERNRTHIHHVWKSQMSVKKCLVNSRLFGSVILNHILIMCIRSHHRHLRRLYFGQQNIRDSLSNHRERTLLS</sequence>
<evidence type="ECO:0000256" key="3">
    <source>
        <dbReference type="ARBA" id="ARBA00022833"/>
    </source>
</evidence>
<dbReference type="PANTHER" id="PTHR46600">
    <property type="entry name" value="THAP DOMAIN-CONTAINING"/>
    <property type="match status" value="1"/>
</dbReference>
<dbReference type="Proteomes" id="UP000828390">
    <property type="component" value="Unassembled WGS sequence"/>
</dbReference>
<organism evidence="7 8">
    <name type="scientific">Dreissena polymorpha</name>
    <name type="common">Zebra mussel</name>
    <name type="synonym">Mytilus polymorpha</name>
    <dbReference type="NCBI Taxonomy" id="45954"/>
    <lineage>
        <taxon>Eukaryota</taxon>
        <taxon>Metazoa</taxon>
        <taxon>Spiralia</taxon>
        <taxon>Lophotrochozoa</taxon>
        <taxon>Mollusca</taxon>
        <taxon>Bivalvia</taxon>
        <taxon>Autobranchia</taxon>
        <taxon>Heteroconchia</taxon>
        <taxon>Euheterodonta</taxon>
        <taxon>Imparidentia</taxon>
        <taxon>Neoheterodontei</taxon>
        <taxon>Myida</taxon>
        <taxon>Dreissenoidea</taxon>
        <taxon>Dreissenidae</taxon>
        <taxon>Dreissena</taxon>
    </lineage>
</organism>
<reference evidence="7" key="1">
    <citation type="journal article" date="2019" name="bioRxiv">
        <title>The Genome of the Zebra Mussel, Dreissena polymorpha: A Resource for Invasive Species Research.</title>
        <authorList>
            <person name="McCartney M.A."/>
            <person name="Auch B."/>
            <person name="Kono T."/>
            <person name="Mallez S."/>
            <person name="Zhang Y."/>
            <person name="Obille A."/>
            <person name="Becker A."/>
            <person name="Abrahante J.E."/>
            <person name="Garbe J."/>
            <person name="Badalamenti J.P."/>
            <person name="Herman A."/>
            <person name="Mangelson H."/>
            <person name="Liachko I."/>
            <person name="Sullivan S."/>
            <person name="Sone E.D."/>
            <person name="Koren S."/>
            <person name="Silverstein K.A.T."/>
            <person name="Beckman K.B."/>
            <person name="Gohl D.M."/>
        </authorList>
    </citation>
    <scope>NUCLEOTIDE SEQUENCE</scope>
    <source>
        <strain evidence="7">Duluth1</strain>
        <tissue evidence="7">Whole animal</tissue>
    </source>
</reference>
<name>A0A9D4HER9_DREPO</name>
<keyword evidence="3" id="KW-0862">Zinc</keyword>
<feature type="domain" description="THAP-type" evidence="6">
    <location>
        <begin position="1"/>
        <end position="81"/>
    </location>
</feature>
<evidence type="ECO:0000256" key="2">
    <source>
        <dbReference type="ARBA" id="ARBA00022771"/>
    </source>
</evidence>
<dbReference type="SUPFAM" id="SSF57716">
    <property type="entry name" value="Glucocorticoid receptor-like (DNA-binding domain)"/>
    <property type="match status" value="1"/>
</dbReference>
<accession>A0A9D4HER9</accession>
<protein>
    <recommendedName>
        <fullName evidence="6">THAP-type domain-containing protein</fullName>
    </recommendedName>
</protein>
<keyword evidence="1" id="KW-0479">Metal-binding</keyword>
<dbReference type="AlphaFoldDB" id="A0A9D4HER9"/>
<dbReference type="GO" id="GO:0008270">
    <property type="term" value="F:zinc ion binding"/>
    <property type="evidence" value="ECO:0007669"/>
    <property type="project" value="UniProtKB-KW"/>
</dbReference>
<dbReference type="GO" id="GO:0043565">
    <property type="term" value="F:sequence-specific DNA binding"/>
    <property type="evidence" value="ECO:0007669"/>
    <property type="project" value="InterPro"/>
</dbReference>
<keyword evidence="8" id="KW-1185">Reference proteome</keyword>
<comment type="caution">
    <text evidence="7">The sequence shown here is derived from an EMBL/GenBank/DDBJ whole genome shotgun (WGS) entry which is preliminary data.</text>
</comment>
<dbReference type="InterPro" id="IPR026516">
    <property type="entry name" value="THAP1/10"/>
</dbReference>
<dbReference type="SMART" id="SM00980">
    <property type="entry name" value="THAP"/>
    <property type="match status" value="1"/>
</dbReference>
<reference evidence="7" key="2">
    <citation type="submission" date="2020-11" db="EMBL/GenBank/DDBJ databases">
        <authorList>
            <person name="McCartney M.A."/>
            <person name="Auch B."/>
            <person name="Kono T."/>
            <person name="Mallez S."/>
            <person name="Becker A."/>
            <person name="Gohl D.M."/>
            <person name="Silverstein K.A.T."/>
            <person name="Koren S."/>
            <person name="Bechman K.B."/>
            <person name="Herman A."/>
            <person name="Abrahante J.E."/>
            <person name="Garbe J."/>
        </authorList>
    </citation>
    <scope>NUCLEOTIDE SEQUENCE</scope>
    <source>
        <strain evidence="7">Duluth1</strain>
        <tissue evidence="7">Whole animal</tissue>
    </source>
</reference>
<dbReference type="PROSITE" id="PS50950">
    <property type="entry name" value="ZF_THAP"/>
    <property type="match status" value="1"/>
</dbReference>
<evidence type="ECO:0000256" key="5">
    <source>
        <dbReference type="PROSITE-ProRule" id="PRU00309"/>
    </source>
</evidence>
<dbReference type="Pfam" id="PF05485">
    <property type="entry name" value="THAP"/>
    <property type="match status" value="1"/>
</dbReference>
<gene>
    <name evidence="7" type="ORF">DPMN_057849</name>
</gene>
<evidence type="ECO:0000313" key="7">
    <source>
        <dbReference type="EMBL" id="KAH3715143.1"/>
    </source>
</evidence>
<evidence type="ECO:0000256" key="1">
    <source>
        <dbReference type="ARBA" id="ARBA00022723"/>
    </source>
</evidence>
<dbReference type="SMART" id="SM00692">
    <property type="entry name" value="DM3"/>
    <property type="match status" value="1"/>
</dbReference>
<evidence type="ECO:0000256" key="4">
    <source>
        <dbReference type="ARBA" id="ARBA00023125"/>
    </source>
</evidence>
<evidence type="ECO:0000259" key="6">
    <source>
        <dbReference type="PROSITE" id="PS50950"/>
    </source>
</evidence>
<keyword evidence="4 5" id="KW-0238">DNA-binding</keyword>
<dbReference type="PANTHER" id="PTHR46600:SF11">
    <property type="entry name" value="THAP DOMAIN-CONTAINING PROTEIN 10"/>
    <property type="match status" value="1"/>
</dbReference>
<dbReference type="EMBL" id="JAIWYP010000013">
    <property type="protein sequence ID" value="KAH3715143.1"/>
    <property type="molecule type" value="Genomic_DNA"/>
</dbReference>